<name>A0A0N5CWD9_THECL</name>
<reference evidence="3" key="1">
    <citation type="submission" date="2016-04" db="UniProtKB">
        <authorList>
            <consortium name="WormBaseParasite"/>
        </authorList>
    </citation>
    <scope>IDENTIFICATION</scope>
</reference>
<accession>A0A0N5CWD9</accession>
<protein>
    <submittedName>
        <fullName evidence="3">Nucleotid_trans domain-containing protein</fullName>
    </submittedName>
</protein>
<sequence>LACNYYTLYANYKNLYNKIKVLQVYGLIIAHVEFISEKSIAIITVLLNRNNYEEYRLAQESFECYALYHNYEWIVINFSANKTLQKLCPQKDFFFARHCVTAKIMEEHNETEWFLFIDADMAVINPSHLIEEWIDTNVNLIFYNRIFNQEIMAGSYIIRNTPYSREFLRFWANYEDKLPFHIFGSDNGALHVNFISFFTFSFVERRFCERIWQNASFDGLSIYVSCIRRIIGEAPIWPGQVRILPKGKAWARDTWLTDSMWSKRDFVLHGWQRRKINGVMFGGWPSPISLHNFNLSLCKDFKTAFTNWHYKDSFIRNDIEIDNWLNKKIMDSKYAFKKELHLVDSYWQHSRLIGELS</sequence>
<dbReference type="STRING" id="103827.A0A0N5CWD9"/>
<evidence type="ECO:0000313" key="3">
    <source>
        <dbReference type="WBParaSite" id="TCLT_0000465801-mRNA-1"/>
    </source>
</evidence>
<dbReference type="Gene3D" id="3.90.550.10">
    <property type="entry name" value="Spore Coat Polysaccharide Biosynthesis Protein SpsA, Chain A"/>
    <property type="match status" value="1"/>
</dbReference>
<dbReference type="OMA" id="MNHEVMA"/>
<gene>
    <name evidence="1" type="ORF">TCLT_LOCUS4647</name>
</gene>
<dbReference type="OrthoDB" id="407658at2759"/>
<dbReference type="AlphaFoldDB" id="A0A0N5CWD9"/>
<reference evidence="1 2" key="2">
    <citation type="submission" date="2018-11" db="EMBL/GenBank/DDBJ databases">
        <authorList>
            <consortium name="Pathogen Informatics"/>
        </authorList>
    </citation>
    <scope>NUCLEOTIDE SEQUENCE [LARGE SCALE GENOMIC DNA]</scope>
</reference>
<dbReference type="EMBL" id="UYYF01004297">
    <property type="protein sequence ID" value="VDN01790.1"/>
    <property type="molecule type" value="Genomic_DNA"/>
</dbReference>
<keyword evidence="2" id="KW-1185">Reference proteome</keyword>
<dbReference type="InterPro" id="IPR004988">
    <property type="entry name" value="DUF273"/>
</dbReference>
<dbReference type="Pfam" id="PF03314">
    <property type="entry name" value="DUF273"/>
    <property type="match status" value="1"/>
</dbReference>
<proteinExistence type="predicted"/>
<evidence type="ECO:0000313" key="2">
    <source>
        <dbReference type="Proteomes" id="UP000276776"/>
    </source>
</evidence>
<evidence type="ECO:0000313" key="1">
    <source>
        <dbReference type="EMBL" id="VDN01790.1"/>
    </source>
</evidence>
<dbReference type="PANTHER" id="PTHR31562:SF2">
    <property type="entry name" value="NUCLEOTIDE-DIPHOSPHO-SUGAR TRANSFERASE"/>
    <property type="match status" value="1"/>
</dbReference>
<dbReference type="PANTHER" id="PTHR31562">
    <property type="entry name" value="PROTEIN CBG18972"/>
    <property type="match status" value="1"/>
</dbReference>
<dbReference type="WBParaSite" id="TCLT_0000465801-mRNA-1">
    <property type="protein sequence ID" value="TCLT_0000465801-mRNA-1"/>
    <property type="gene ID" value="TCLT_0000465801"/>
</dbReference>
<organism evidence="3">
    <name type="scientific">Thelazia callipaeda</name>
    <name type="common">Oriental eyeworm</name>
    <name type="synonym">Parasitic nematode</name>
    <dbReference type="NCBI Taxonomy" id="103827"/>
    <lineage>
        <taxon>Eukaryota</taxon>
        <taxon>Metazoa</taxon>
        <taxon>Ecdysozoa</taxon>
        <taxon>Nematoda</taxon>
        <taxon>Chromadorea</taxon>
        <taxon>Rhabditida</taxon>
        <taxon>Spirurina</taxon>
        <taxon>Spiruromorpha</taxon>
        <taxon>Thelazioidea</taxon>
        <taxon>Thelaziidae</taxon>
        <taxon>Thelazia</taxon>
    </lineage>
</organism>
<dbReference type="InterPro" id="IPR029044">
    <property type="entry name" value="Nucleotide-diphossugar_trans"/>
</dbReference>
<dbReference type="Proteomes" id="UP000276776">
    <property type="component" value="Unassembled WGS sequence"/>
</dbReference>